<evidence type="ECO:0000256" key="1">
    <source>
        <dbReference type="ARBA" id="ARBA00001971"/>
    </source>
</evidence>
<keyword evidence="4 8" id="KW-0479">Metal-binding</keyword>
<dbReference type="AlphaFoldDB" id="A0A1I8PNV9"/>
<dbReference type="Pfam" id="PF00067">
    <property type="entry name" value="p450"/>
    <property type="match status" value="1"/>
</dbReference>
<feature type="binding site" description="axial binding residue" evidence="8">
    <location>
        <position position="446"/>
    </location>
    <ligand>
        <name>heme</name>
        <dbReference type="ChEBI" id="CHEBI:30413"/>
    </ligand>
    <ligandPart>
        <name>Fe</name>
        <dbReference type="ChEBI" id="CHEBI:18248"/>
    </ligandPart>
</feature>
<keyword evidence="5 9" id="KW-0560">Oxidoreductase</keyword>
<dbReference type="GO" id="GO:0020037">
    <property type="term" value="F:heme binding"/>
    <property type="evidence" value="ECO:0007669"/>
    <property type="project" value="InterPro"/>
</dbReference>
<comment type="cofactor">
    <cofactor evidence="1 8">
        <name>heme</name>
        <dbReference type="ChEBI" id="CHEBI:30413"/>
    </cofactor>
</comment>
<dbReference type="OrthoDB" id="1470350at2759"/>
<reference evidence="11" key="1">
    <citation type="submission" date="2020-05" db="UniProtKB">
        <authorList>
            <consortium name="EnsemblMetazoa"/>
        </authorList>
    </citation>
    <scope>IDENTIFICATION</scope>
    <source>
        <strain evidence="11">USDA</strain>
    </source>
</reference>
<evidence type="ECO:0000256" key="7">
    <source>
        <dbReference type="ARBA" id="ARBA00023033"/>
    </source>
</evidence>
<organism evidence="11 12">
    <name type="scientific">Stomoxys calcitrans</name>
    <name type="common">Stable fly</name>
    <name type="synonym">Conops calcitrans</name>
    <dbReference type="NCBI Taxonomy" id="35570"/>
    <lineage>
        <taxon>Eukaryota</taxon>
        <taxon>Metazoa</taxon>
        <taxon>Ecdysozoa</taxon>
        <taxon>Arthropoda</taxon>
        <taxon>Hexapoda</taxon>
        <taxon>Insecta</taxon>
        <taxon>Pterygota</taxon>
        <taxon>Neoptera</taxon>
        <taxon>Endopterygota</taxon>
        <taxon>Diptera</taxon>
        <taxon>Brachycera</taxon>
        <taxon>Muscomorpha</taxon>
        <taxon>Muscoidea</taxon>
        <taxon>Muscidae</taxon>
        <taxon>Stomoxys</taxon>
    </lineage>
</organism>
<evidence type="ECO:0000256" key="5">
    <source>
        <dbReference type="ARBA" id="ARBA00023002"/>
    </source>
</evidence>
<protein>
    <recommendedName>
        <fullName evidence="13">Cytochrome P450</fullName>
    </recommendedName>
</protein>
<dbReference type="GO" id="GO:0004497">
    <property type="term" value="F:monooxygenase activity"/>
    <property type="evidence" value="ECO:0007669"/>
    <property type="project" value="UniProtKB-KW"/>
</dbReference>
<name>A0A1I8PNV9_STOCA</name>
<dbReference type="InterPro" id="IPR036396">
    <property type="entry name" value="Cyt_P450_sf"/>
</dbReference>
<evidence type="ECO:0000256" key="8">
    <source>
        <dbReference type="PIRSR" id="PIRSR602401-1"/>
    </source>
</evidence>
<dbReference type="VEuPathDB" id="VectorBase:SCAU009789"/>
<dbReference type="InterPro" id="IPR001128">
    <property type="entry name" value="Cyt_P450"/>
</dbReference>
<gene>
    <name evidence="11" type="primary">106089293</name>
</gene>
<dbReference type="Proteomes" id="UP000095300">
    <property type="component" value="Unassembled WGS sequence"/>
</dbReference>
<evidence type="ECO:0008006" key="13">
    <source>
        <dbReference type="Google" id="ProtNLM"/>
    </source>
</evidence>
<keyword evidence="7 9" id="KW-0503">Monooxygenase</keyword>
<dbReference type="InterPro" id="IPR002401">
    <property type="entry name" value="Cyt_P450_E_grp-I"/>
</dbReference>
<dbReference type="PANTHER" id="PTHR24291:SF203">
    <property type="entry name" value="CYTOCHROME P450 4D1-RELATED"/>
    <property type="match status" value="1"/>
</dbReference>
<comment type="similarity">
    <text evidence="2 9">Belongs to the cytochrome P450 family.</text>
</comment>
<evidence type="ECO:0000256" key="3">
    <source>
        <dbReference type="ARBA" id="ARBA00022617"/>
    </source>
</evidence>
<dbReference type="CDD" id="cd20628">
    <property type="entry name" value="CYP4"/>
    <property type="match status" value="1"/>
</dbReference>
<keyword evidence="3 8" id="KW-0349">Heme</keyword>
<dbReference type="Gene3D" id="1.10.630.10">
    <property type="entry name" value="Cytochrome P450"/>
    <property type="match status" value="1"/>
</dbReference>
<sequence length="523" mass="60663">MLIVLLILAPILFILHYEMKYKKIRKQIKHTPGPPILPMLGNAHQVGKSPNDILHSFFNWFYQYGNFSLWIGYLLNYVVTDIKDMEFVLTSQNLLAKSQIYDVLHPWLGDGLLTSHGKKWHTHRKMITPSFHFKILQDFHGVMSEKSTKFMEKLREVSKGAAIFDIQKEIHYLVLDIICDTAMGVSINAMENPQSEFVSAMDFLCSNACLRMFHPLKIKLFTYKFYPEYKTYCKNLNTVKDFLYNVIGKRIELRQQEERNESLKKSEDEFAKRKFAFLDNLLSTTIDGRPLTREELYEEVATFMFTGQETISAALSFASFLLSRHKDIQKKVLEEQELVMGGNMKGNATFQELSEMNYLNLVFKETLRLYPSAPVVGRIVKEDLHMNGKLIPAGSSILLFIMAMGYNEKIFPDPYRFQPERFDIANRAPDSNPFEYVPFSAGLRNCIGQNFAKLEFKTVLSKLVRNFEILPAQDELESKDGNTSIFFGPYRKERSPMHKYDPILSPALTLRSENGVHLRLRER</sequence>
<keyword evidence="10" id="KW-0732">Signal</keyword>
<dbReference type="GO" id="GO:0005506">
    <property type="term" value="F:iron ion binding"/>
    <property type="evidence" value="ECO:0007669"/>
    <property type="project" value="InterPro"/>
</dbReference>
<dbReference type="PRINTS" id="PR00463">
    <property type="entry name" value="EP450I"/>
</dbReference>
<dbReference type="SUPFAM" id="SSF48264">
    <property type="entry name" value="Cytochrome P450"/>
    <property type="match status" value="1"/>
</dbReference>
<keyword evidence="6 8" id="KW-0408">Iron</keyword>
<dbReference type="EnsemblMetazoa" id="SCAU009789-RA">
    <property type="protein sequence ID" value="SCAU009789-PA"/>
    <property type="gene ID" value="SCAU009789"/>
</dbReference>
<feature type="signal peptide" evidence="10">
    <location>
        <begin position="1"/>
        <end position="16"/>
    </location>
</feature>
<evidence type="ECO:0000256" key="4">
    <source>
        <dbReference type="ARBA" id="ARBA00022723"/>
    </source>
</evidence>
<evidence type="ECO:0000313" key="12">
    <source>
        <dbReference type="Proteomes" id="UP000095300"/>
    </source>
</evidence>
<evidence type="ECO:0000256" key="6">
    <source>
        <dbReference type="ARBA" id="ARBA00023004"/>
    </source>
</evidence>
<dbReference type="InterPro" id="IPR050196">
    <property type="entry name" value="Cytochrome_P450_Monoox"/>
</dbReference>
<evidence type="ECO:0000256" key="9">
    <source>
        <dbReference type="RuleBase" id="RU000461"/>
    </source>
</evidence>
<dbReference type="GO" id="GO:0016705">
    <property type="term" value="F:oxidoreductase activity, acting on paired donors, with incorporation or reduction of molecular oxygen"/>
    <property type="evidence" value="ECO:0007669"/>
    <property type="project" value="InterPro"/>
</dbReference>
<evidence type="ECO:0000256" key="2">
    <source>
        <dbReference type="ARBA" id="ARBA00010617"/>
    </source>
</evidence>
<evidence type="ECO:0000256" key="10">
    <source>
        <dbReference type="SAM" id="SignalP"/>
    </source>
</evidence>
<dbReference type="PROSITE" id="PS00086">
    <property type="entry name" value="CYTOCHROME_P450"/>
    <property type="match status" value="1"/>
</dbReference>
<dbReference type="PANTHER" id="PTHR24291">
    <property type="entry name" value="CYTOCHROME P450 FAMILY 4"/>
    <property type="match status" value="1"/>
</dbReference>
<keyword evidence="12" id="KW-1185">Reference proteome</keyword>
<dbReference type="PRINTS" id="PR00385">
    <property type="entry name" value="P450"/>
</dbReference>
<proteinExistence type="inferred from homology"/>
<feature type="chain" id="PRO_5009326993" description="Cytochrome P450" evidence="10">
    <location>
        <begin position="17"/>
        <end position="523"/>
    </location>
</feature>
<dbReference type="InterPro" id="IPR017972">
    <property type="entry name" value="Cyt_P450_CS"/>
</dbReference>
<dbReference type="STRING" id="35570.A0A1I8PNV9"/>
<evidence type="ECO:0000313" key="11">
    <source>
        <dbReference type="EnsemblMetazoa" id="SCAU009789-PA"/>
    </source>
</evidence>
<accession>A0A1I8PNV9</accession>
<dbReference type="KEGG" id="scac:106089293"/>